<reference evidence="3" key="1">
    <citation type="journal article" date="2014" name="Genome Biol.">
        <title>Genome analysis of a major urban malaria vector mosquito, Anopheles stephensi.</title>
        <authorList>
            <person name="Jiang X."/>
            <person name="Peery A."/>
            <person name="Hall A.B."/>
            <person name="Sharma A."/>
            <person name="Chen X.G."/>
            <person name="Waterhouse R.M."/>
            <person name="Komissarov A."/>
            <person name="Riehle M.M."/>
            <person name="Shouche Y."/>
            <person name="Sharakhova M.V."/>
            <person name="Lawson D."/>
            <person name="Pakpour N."/>
            <person name="Arensburger P."/>
            <person name="Davidson V.L."/>
            <person name="Eiglmeier K."/>
            <person name="Emrich S."/>
            <person name="George P."/>
            <person name="Kennedy R.C."/>
            <person name="Mane S.P."/>
            <person name="Maslen G."/>
            <person name="Oringanje C."/>
            <person name="Qi Y."/>
            <person name="Settlage R."/>
            <person name="Tojo M."/>
            <person name="Tubio J.M."/>
            <person name="Unger M.F."/>
            <person name="Wang B."/>
            <person name="Vernick K.D."/>
            <person name="Ribeiro J.M."/>
            <person name="James A.A."/>
            <person name="Michel K."/>
            <person name="Riehle M.A."/>
            <person name="Luckhart S."/>
            <person name="Sharakhov I.V."/>
            <person name="Tu Z."/>
        </authorList>
    </citation>
    <scope>NUCLEOTIDE SEQUENCE [LARGE SCALE GENOMIC DNA]</scope>
    <source>
        <strain evidence="3">Indian</strain>
    </source>
</reference>
<keyword evidence="3" id="KW-1185">Reference proteome</keyword>
<accession>A0A182YCS8</accession>
<dbReference type="VEuPathDB" id="VectorBase:ASTEI06264"/>
<dbReference type="Proteomes" id="UP000076408">
    <property type="component" value="Unassembled WGS sequence"/>
</dbReference>
<dbReference type="InterPro" id="IPR023561">
    <property type="entry name" value="Carbonic_anhydrase_a-class"/>
</dbReference>
<dbReference type="InterPro" id="IPR036398">
    <property type="entry name" value="CA_dom_sf"/>
</dbReference>
<dbReference type="VEuPathDB" id="VectorBase:ASTEI20_032149"/>
<sequence>MTPVWIQDYAAKAIIVRSISLAMQRTVPRAVQSPVCLVQSQAQIVDDAAPLRFVGHWDVRGTATLTNNGQSAVLTLNDRPYQPFVVGGLLGGVYIFEQLHFHWGPDDSVGCEHLIDGRVHSMEAHLVHYNARYGSFAEAFNKPDGLMVAAFLFEAQPNQTDWMPLQPIVRALRCIEPPGTATPISANCLCWMAGLVLDRHYYTYHGSTTTAPYRENVIWLVYHAPIFISSQQSNAFRRLMRKQAGSGASLVPIASNFRPVQSPSSSFRLVFVRDNVPPVQSKL</sequence>
<dbReference type="PROSITE" id="PS51144">
    <property type="entry name" value="ALPHA_CA_2"/>
    <property type="match status" value="1"/>
</dbReference>
<evidence type="ECO:0000313" key="3">
    <source>
        <dbReference type="Proteomes" id="UP000076408"/>
    </source>
</evidence>
<dbReference type="InterPro" id="IPR001148">
    <property type="entry name" value="CA_dom"/>
</dbReference>
<dbReference type="AlphaFoldDB" id="A0A182YCS8"/>
<evidence type="ECO:0000313" key="2">
    <source>
        <dbReference type="EnsemblMetazoa" id="ASTEI06264-PA"/>
    </source>
</evidence>
<name>A0A182YCS8_ANOST</name>
<dbReference type="PANTHER" id="PTHR18952">
    <property type="entry name" value="CARBONIC ANHYDRASE"/>
    <property type="match status" value="1"/>
</dbReference>
<dbReference type="SUPFAM" id="SSF51069">
    <property type="entry name" value="Carbonic anhydrase"/>
    <property type="match status" value="1"/>
</dbReference>
<dbReference type="GO" id="GO:0008270">
    <property type="term" value="F:zinc ion binding"/>
    <property type="evidence" value="ECO:0007669"/>
    <property type="project" value="InterPro"/>
</dbReference>
<organism evidence="2 3">
    <name type="scientific">Anopheles stephensi</name>
    <name type="common">Indo-Pakistan malaria mosquito</name>
    <dbReference type="NCBI Taxonomy" id="30069"/>
    <lineage>
        <taxon>Eukaryota</taxon>
        <taxon>Metazoa</taxon>
        <taxon>Ecdysozoa</taxon>
        <taxon>Arthropoda</taxon>
        <taxon>Hexapoda</taxon>
        <taxon>Insecta</taxon>
        <taxon>Pterygota</taxon>
        <taxon>Neoptera</taxon>
        <taxon>Endopterygota</taxon>
        <taxon>Diptera</taxon>
        <taxon>Nematocera</taxon>
        <taxon>Culicoidea</taxon>
        <taxon>Culicidae</taxon>
        <taxon>Anophelinae</taxon>
        <taxon>Anopheles</taxon>
    </lineage>
</organism>
<dbReference type="SMART" id="SM01057">
    <property type="entry name" value="Carb_anhydrase"/>
    <property type="match status" value="1"/>
</dbReference>
<dbReference type="PANTHER" id="PTHR18952:SF114">
    <property type="entry name" value="CARBONIC ANHYDRASE 3, ISOFORM A"/>
    <property type="match status" value="1"/>
</dbReference>
<dbReference type="Pfam" id="PF00194">
    <property type="entry name" value="Carb_anhydrase"/>
    <property type="match status" value="1"/>
</dbReference>
<evidence type="ECO:0000256" key="1">
    <source>
        <dbReference type="ARBA" id="ARBA00010718"/>
    </source>
</evidence>
<reference evidence="2" key="2">
    <citation type="submission" date="2020-05" db="UniProtKB">
        <authorList>
            <consortium name="EnsemblMetazoa"/>
        </authorList>
    </citation>
    <scope>IDENTIFICATION</scope>
    <source>
        <strain evidence="2">Indian</strain>
    </source>
</reference>
<dbReference type="GO" id="GO:0004089">
    <property type="term" value="F:carbonate dehydratase activity"/>
    <property type="evidence" value="ECO:0007669"/>
    <property type="project" value="InterPro"/>
</dbReference>
<dbReference type="VEuPathDB" id="VectorBase:ASTE011617"/>
<protein>
    <submittedName>
        <fullName evidence="2">Uncharacterized protein</fullName>
    </submittedName>
</protein>
<proteinExistence type="inferred from homology"/>
<dbReference type="STRING" id="30069.A0A182YCS8"/>
<dbReference type="EnsemblMetazoa" id="ASTEI06264-RA">
    <property type="protein sequence ID" value="ASTEI06264-PA"/>
    <property type="gene ID" value="ASTEI06264"/>
</dbReference>
<dbReference type="GO" id="GO:0005737">
    <property type="term" value="C:cytoplasm"/>
    <property type="evidence" value="ECO:0007669"/>
    <property type="project" value="TreeGrafter"/>
</dbReference>
<dbReference type="Gene3D" id="3.10.200.10">
    <property type="entry name" value="Alpha carbonic anhydrase"/>
    <property type="match status" value="1"/>
</dbReference>
<dbReference type="CDD" id="cd00326">
    <property type="entry name" value="alpha_CA"/>
    <property type="match status" value="1"/>
</dbReference>
<comment type="similarity">
    <text evidence="1">Belongs to the alpha-carbonic anhydrase family.</text>
</comment>
<dbReference type="OMA" id="HWGEDNC"/>